<keyword evidence="13" id="KW-1185">Reference proteome</keyword>
<evidence type="ECO:0000256" key="7">
    <source>
        <dbReference type="ARBA" id="ARBA00023187"/>
    </source>
</evidence>
<comment type="subunit">
    <text evidence="9">May be part of a spliceosome complex.</text>
</comment>
<evidence type="ECO:0000256" key="11">
    <source>
        <dbReference type="SAM" id="MobiDB-lite"/>
    </source>
</evidence>
<feature type="region of interest" description="Disordered" evidence="11">
    <location>
        <begin position="1"/>
        <end position="71"/>
    </location>
</feature>
<evidence type="ECO:0000256" key="4">
    <source>
        <dbReference type="ARBA" id="ARBA00014745"/>
    </source>
</evidence>
<evidence type="ECO:0000313" key="12">
    <source>
        <dbReference type="EMBL" id="CCA72648.1"/>
    </source>
</evidence>
<dbReference type="PANTHER" id="PTHR13264">
    <property type="entry name" value="GCIP-INTERACTING PROTEIN P29"/>
    <property type="match status" value="1"/>
</dbReference>
<organism evidence="12 13">
    <name type="scientific">Serendipita indica (strain DSM 11827)</name>
    <name type="common">Root endophyte fungus</name>
    <name type="synonym">Piriformospora indica</name>
    <dbReference type="NCBI Taxonomy" id="1109443"/>
    <lineage>
        <taxon>Eukaryota</taxon>
        <taxon>Fungi</taxon>
        <taxon>Dikarya</taxon>
        <taxon>Basidiomycota</taxon>
        <taxon>Agaricomycotina</taxon>
        <taxon>Agaricomycetes</taxon>
        <taxon>Sebacinales</taxon>
        <taxon>Serendipitaceae</taxon>
        <taxon>Serendipita</taxon>
    </lineage>
</organism>
<proteinExistence type="inferred from homology"/>
<dbReference type="EMBL" id="CAFZ01000175">
    <property type="protein sequence ID" value="CCA72648.1"/>
    <property type="molecule type" value="Genomic_DNA"/>
</dbReference>
<evidence type="ECO:0000256" key="1">
    <source>
        <dbReference type="ARBA" id="ARBA00003777"/>
    </source>
</evidence>
<feature type="coiled-coil region" evidence="10">
    <location>
        <begin position="94"/>
        <end position="140"/>
    </location>
</feature>
<comment type="caution">
    <text evidence="12">The sequence shown here is derived from an EMBL/GenBank/DDBJ whole genome shotgun (WGS) entry which is preliminary data.</text>
</comment>
<dbReference type="InterPro" id="IPR013260">
    <property type="entry name" value="mRNA_splic_SYF2"/>
</dbReference>
<keyword evidence="5 9" id="KW-0507">mRNA processing</keyword>
<evidence type="ECO:0000256" key="9">
    <source>
        <dbReference type="RuleBase" id="RU367148"/>
    </source>
</evidence>
<evidence type="ECO:0000256" key="3">
    <source>
        <dbReference type="ARBA" id="ARBA00010028"/>
    </source>
</evidence>
<dbReference type="GO" id="GO:0071013">
    <property type="term" value="C:catalytic step 2 spliceosome"/>
    <property type="evidence" value="ECO:0007669"/>
    <property type="project" value="TreeGrafter"/>
</dbReference>
<dbReference type="InParanoid" id="G4TMV7"/>
<comment type="similarity">
    <text evidence="3 9">Belongs to the SYF2 family.</text>
</comment>
<dbReference type="eggNOG" id="KOG2609">
    <property type="taxonomic scope" value="Eukaryota"/>
</dbReference>
<comment type="function">
    <text evidence="1 9">Involved in pre-mRNA splicing.</text>
</comment>
<dbReference type="STRING" id="1109443.G4TMV7"/>
<feature type="compositionally biased region" description="Low complexity" evidence="11">
    <location>
        <begin position="44"/>
        <end position="62"/>
    </location>
</feature>
<keyword evidence="8 9" id="KW-0539">Nucleus</keyword>
<dbReference type="FunCoup" id="G4TMV7">
    <property type="interactions" value="342"/>
</dbReference>
<keyword evidence="7 9" id="KW-0508">mRNA splicing</keyword>
<sequence>MPPKRGTKKKAQAAKVEVPVDEEMQDVESSTQPEKEMSQPPTTAVAAEESANEESVASGAEGPSAKKLVLTPQERAAKLEALRERMRASAIANRRDLIEESNRAKHNAKELARLERKRKLAETLREKIEAQETGEDLERKRNWEYSIEEDQNWAEKMEKKARNADFEFHDYDSTAHRKYEKDLDLLRPDLITYNQDKERALGLEPGTLVTVDETGRAVLTAAALDRGTMTSGASASGTNAEVLYRDANSLSYADNKPSEEAIDRVVNKLNNDLDKRGKWSRKRANEDEGDVTYINQRNKVFNKKIARFYDKYTTEIRDSFERGTAV</sequence>
<dbReference type="PANTHER" id="PTHR13264:SF5">
    <property type="entry name" value="PRE-MRNA-SPLICING FACTOR SYF2"/>
    <property type="match status" value="1"/>
</dbReference>
<keyword evidence="6 9" id="KW-0747">Spliceosome</keyword>
<dbReference type="OMA" id="RRRMHND"/>
<evidence type="ECO:0000256" key="6">
    <source>
        <dbReference type="ARBA" id="ARBA00022728"/>
    </source>
</evidence>
<dbReference type="HOGENOM" id="CLU_051065_2_1_1"/>
<gene>
    <name evidence="12" type="ORF">PIIN_06585</name>
</gene>
<reference evidence="12 13" key="1">
    <citation type="journal article" date="2011" name="PLoS Pathog.">
        <title>Endophytic Life Strategies Decoded by Genome and Transcriptome Analyses of the Mutualistic Root Symbiont Piriformospora indica.</title>
        <authorList>
            <person name="Zuccaro A."/>
            <person name="Lahrmann U."/>
            <person name="Guldener U."/>
            <person name="Langen G."/>
            <person name="Pfiffi S."/>
            <person name="Biedenkopf D."/>
            <person name="Wong P."/>
            <person name="Samans B."/>
            <person name="Grimm C."/>
            <person name="Basiewicz M."/>
            <person name="Murat C."/>
            <person name="Martin F."/>
            <person name="Kogel K.H."/>
        </authorList>
    </citation>
    <scope>NUCLEOTIDE SEQUENCE [LARGE SCALE GENOMIC DNA]</scope>
    <source>
        <strain evidence="12 13">DSM 11827</strain>
    </source>
</reference>
<dbReference type="GO" id="GO:0071014">
    <property type="term" value="C:post-mRNA release spliceosomal complex"/>
    <property type="evidence" value="ECO:0007669"/>
    <property type="project" value="TreeGrafter"/>
</dbReference>
<evidence type="ECO:0000256" key="10">
    <source>
        <dbReference type="SAM" id="Coils"/>
    </source>
</evidence>
<dbReference type="OrthoDB" id="199717at2759"/>
<name>G4TMV7_SERID</name>
<evidence type="ECO:0000256" key="2">
    <source>
        <dbReference type="ARBA" id="ARBA00004123"/>
    </source>
</evidence>
<dbReference type="GO" id="GO:0000398">
    <property type="term" value="P:mRNA splicing, via spliceosome"/>
    <property type="evidence" value="ECO:0007669"/>
    <property type="project" value="UniProtKB-UniRule"/>
</dbReference>
<dbReference type="AlphaFoldDB" id="G4TMV7"/>
<accession>G4TMV7</accession>
<evidence type="ECO:0000256" key="8">
    <source>
        <dbReference type="ARBA" id="ARBA00023242"/>
    </source>
</evidence>
<dbReference type="Proteomes" id="UP000007148">
    <property type="component" value="Unassembled WGS sequence"/>
</dbReference>
<evidence type="ECO:0000256" key="5">
    <source>
        <dbReference type="ARBA" id="ARBA00022664"/>
    </source>
</evidence>
<comment type="subcellular location">
    <subcellularLocation>
        <location evidence="2 9">Nucleus</location>
    </subcellularLocation>
</comment>
<evidence type="ECO:0000313" key="13">
    <source>
        <dbReference type="Proteomes" id="UP000007148"/>
    </source>
</evidence>
<dbReference type="Pfam" id="PF08231">
    <property type="entry name" value="SYF2"/>
    <property type="match status" value="1"/>
</dbReference>
<protein>
    <recommendedName>
        <fullName evidence="4 9">Pre-mRNA-splicing factor SYF2</fullName>
    </recommendedName>
</protein>
<dbReference type="GO" id="GO:0000974">
    <property type="term" value="C:Prp19 complex"/>
    <property type="evidence" value="ECO:0007669"/>
    <property type="project" value="TreeGrafter"/>
</dbReference>
<keyword evidence="10" id="KW-0175">Coiled coil</keyword>
<feature type="compositionally biased region" description="Basic residues" evidence="11">
    <location>
        <begin position="1"/>
        <end position="12"/>
    </location>
</feature>